<proteinExistence type="predicted"/>
<dbReference type="SUPFAM" id="SSF57180">
    <property type="entry name" value="Cellulose-binding domain"/>
    <property type="match status" value="1"/>
</dbReference>
<dbReference type="SMART" id="SM00236">
    <property type="entry name" value="fCBD"/>
    <property type="match status" value="1"/>
</dbReference>
<name>A0A8H2X9J6_9AGAM</name>
<evidence type="ECO:0000313" key="6">
    <source>
        <dbReference type="Proteomes" id="UP000663846"/>
    </source>
</evidence>
<feature type="signal peptide" evidence="3">
    <location>
        <begin position="1"/>
        <end position="18"/>
    </location>
</feature>
<comment type="caution">
    <text evidence="5">The sequence shown here is derived from an EMBL/GenBank/DDBJ whole genome shotgun (WGS) entry which is preliminary data.</text>
</comment>
<dbReference type="GO" id="GO:0030248">
    <property type="term" value="F:cellulose binding"/>
    <property type="evidence" value="ECO:0007669"/>
    <property type="project" value="InterPro"/>
</dbReference>
<dbReference type="InterPro" id="IPR035971">
    <property type="entry name" value="CBD_sf"/>
</dbReference>
<feature type="domain" description="CBM1" evidence="4">
    <location>
        <begin position="20"/>
        <end position="56"/>
    </location>
</feature>
<evidence type="ECO:0000256" key="2">
    <source>
        <dbReference type="SAM" id="MobiDB-lite"/>
    </source>
</evidence>
<reference evidence="5" key="1">
    <citation type="submission" date="2021-01" db="EMBL/GenBank/DDBJ databases">
        <authorList>
            <person name="Kaushik A."/>
        </authorList>
    </citation>
    <scope>NUCLEOTIDE SEQUENCE</scope>
    <source>
        <strain evidence="5">AG1-1C</strain>
    </source>
</reference>
<organism evidence="5 6">
    <name type="scientific">Rhizoctonia solani</name>
    <dbReference type="NCBI Taxonomy" id="456999"/>
    <lineage>
        <taxon>Eukaryota</taxon>
        <taxon>Fungi</taxon>
        <taxon>Dikarya</taxon>
        <taxon>Basidiomycota</taxon>
        <taxon>Agaricomycotina</taxon>
        <taxon>Agaricomycetes</taxon>
        <taxon>Cantharellales</taxon>
        <taxon>Ceratobasidiaceae</taxon>
        <taxon>Rhizoctonia</taxon>
    </lineage>
</organism>
<dbReference type="AlphaFoldDB" id="A0A8H2X9J6"/>
<feature type="chain" id="PRO_5034416137" description="CBM1 domain-containing protein" evidence="3">
    <location>
        <begin position="19"/>
        <end position="252"/>
    </location>
</feature>
<dbReference type="Pfam" id="PF25485">
    <property type="entry name" value="DUF7908"/>
    <property type="match status" value="1"/>
</dbReference>
<dbReference type="EMBL" id="CAJMWS010000321">
    <property type="protein sequence ID" value="CAE6421303.1"/>
    <property type="molecule type" value="Genomic_DNA"/>
</dbReference>
<evidence type="ECO:0000256" key="1">
    <source>
        <dbReference type="ARBA" id="ARBA00022729"/>
    </source>
</evidence>
<dbReference type="PROSITE" id="PS00562">
    <property type="entry name" value="CBM1_1"/>
    <property type="match status" value="1"/>
</dbReference>
<dbReference type="Proteomes" id="UP000663846">
    <property type="component" value="Unassembled WGS sequence"/>
</dbReference>
<dbReference type="Pfam" id="PF00734">
    <property type="entry name" value="CBM_1"/>
    <property type="match status" value="1"/>
</dbReference>
<feature type="region of interest" description="Disordered" evidence="2">
    <location>
        <begin position="61"/>
        <end position="87"/>
    </location>
</feature>
<evidence type="ECO:0000313" key="5">
    <source>
        <dbReference type="EMBL" id="CAE6421303.1"/>
    </source>
</evidence>
<sequence length="252" mass="25964">MLSSILLAASVFFSTALSQSTAPLYGQCGGIGWSGATTCVAGSTCTKLNDFYSQCIPGASGPSTTAPPTVTVTTTTKTSTGPTTTKATTTVTGGGTVGPTLLPNYLWIRAVTPPNFHKYLQSYVPGTATDAVLANASTAGQFAITNGKLTQITPSGGLLYANVETRADSTVTKLKVSWQTSSTTSGTFVWSGDALTWTIAGITRPNNAAWLACADPVEGQVIYVNLGSYGYNTPAGCSDHTIHYYNAATADV</sequence>
<dbReference type="InterPro" id="IPR000254">
    <property type="entry name" value="CBD"/>
</dbReference>
<accession>A0A8H2X9J6</accession>
<evidence type="ECO:0000259" key="4">
    <source>
        <dbReference type="PROSITE" id="PS51164"/>
    </source>
</evidence>
<gene>
    <name evidence="5" type="ORF">RDB_LOCUS87046</name>
</gene>
<dbReference type="GO" id="GO:0005975">
    <property type="term" value="P:carbohydrate metabolic process"/>
    <property type="evidence" value="ECO:0007669"/>
    <property type="project" value="InterPro"/>
</dbReference>
<dbReference type="GO" id="GO:0005576">
    <property type="term" value="C:extracellular region"/>
    <property type="evidence" value="ECO:0007669"/>
    <property type="project" value="InterPro"/>
</dbReference>
<keyword evidence="1 3" id="KW-0732">Signal</keyword>
<evidence type="ECO:0000256" key="3">
    <source>
        <dbReference type="SAM" id="SignalP"/>
    </source>
</evidence>
<dbReference type="PROSITE" id="PS51164">
    <property type="entry name" value="CBM1_2"/>
    <property type="match status" value="1"/>
</dbReference>
<dbReference type="InterPro" id="IPR057230">
    <property type="entry name" value="DUF7908"/>
</dbReference>
<protein>
    <recommendedName>
        <fullName evidence="4">CBM1 domain-containing protein</fullName>
    </recommendedName>
</protein>